<dbReference type="WBParaSite" id="jg22316">
    <property type="protein sequence ID" value="jg22316"/>
    <property type="gene ID" value="jg22316"/>
</dbReference>
<organism evidence="1 2">
    <name type="scientific">Ditylenchus dipsaci</name>
    <dbReference type="NCBI Taxonomy" id="166011"/>
    <lineage>
        <taxon>Eukaryota</taxon>
        <taxon>Metazoa</taxon>
        <taxon>Ecdysozoa</taxon>
        <taxon>Nematoda</taxon>
        <taxon>Chromadorea</taxon>
        <taxon>Rhabditida</taxon>
        <taxon>Tylenchina</taxon>
        <taxon>Tylenchomorpha</taxon>
        <taxon>Sphaerularioidea</taxon>
        <taxon>Anguinidae</taxon>
        <taxon>Anguininae</taxon>
        <taxon>Ditylenchus</taxon>
    </lineage>
</organism>
<sequence>MCSGHFPKNQTIGTECAFTMEPAEKLKLFNEYSSEAEKWSCEELQAKLNDLGFDCIVDQYGFNAKVETYAELRIMQKIDNISGPIPMDLEGCIIAFMMEPAEKLKLFDEYSSEAEKWSCEELQAKLNDLGFDCIVDQYGFNAKVETYAELRIMQKIDNISGPIPMDLEGCIIGPGKPWWKSTVEKKSGSFLDYYKKQLEMFPEMEPIPDGYVEKKDEPIQMPEVTEEDYKFWREED</sequence>
<accession>A0A915DPQ0</accession>
<protein>
    <submittedName>
        <fullName evidence="2">Uncharacterized protein</fullName>
    </submittedName>
</protein>
<reference evidence="2" key="1">
    <citation type="submission" date="2022-11" db="UniProtKB">
        <authorList>
            <consortium name="WormBaseParasite"/>
        </authorList>
    </citation>
    <scope>IDENTIFICATION</scope>
</reference>
<dbReference type="Proteomes" id="UP000887574">
    <property type="component" value="Unplaced"/>
</dbReference>
<name>A0A915DPQ0_9BILA</name>
<evidence type="ECO:0000313" key="1">
    <source>
        <dbReference type="Proteomes" id="UP000887574"/>
    </source>
</evidence>
<evidence type="ECO:0000313" key="2">
    <source>
        <dbReference type="WBParaSite" id="jg22316"/>
    </source>
</evidence>
<keyword evidence="1" id="KW-1185">Reference proteome</keyword>
<proteinExistence type="predicted"/>
<dbReference type="AlphaFoldDB" id="A0A915DPQ0"/>